<evidence type="ECO:0000313" key="1">
    <source>
        <dbReference type="EMBL" id="EEH11527.1"/>
    </source>
</evidence>
<gene>
    <name evidence="1" type="ORF">HCBG_00982</name>
</gene>
<accession>C0NCY6</accession>
<evidence type="ECO:0000313" key="2">
    <source>
        <dbReference type="Proteomes" id="UP000001631"/>
    </source>
</evidence>
<sequence>MLTIQPHSWLADSKMCKAHDETEHFLEQGVVDHSSNDIARESQNYSTVDHHAQLCMGQWILTSYTGAILRTRKLRLACGTIESGFGAMPQRNTTSPGEV</sequence>
<dbReference type="RefSeq" id="XP_045292007.1">
    <property type="nucleotide sequence ID" value="XM_045428032.1"/>
</dbReference>
<dbReference type="InParanoid" id="C0NCY6"/>
<reference evidence="1" key="1">
    <citation type="submission" date="2009-02" db="EMBL/GenBank/DDBJ databases">
        <title>The Genome Sequence of Ajellomyces capsulatus strain G186AR.</title>
        <authorList>
            <consortium name="The Broad Institute Genome Sequencing Platform"/>
            <person name="Champion M."/>
            <person name="Cuomo C."/>
            <person name="Ma L.-J."/>
            <person name="Henn M.R."/>
            <person name="Sil A."/>
            <person name="Goldman B."/>
            <person name="Young S.K."/>
            <person name="Kodira C.D."/>
            <person name="Zeng Q."/>
            <person name="Koehrsen M."/>
            <person name="Alvarado L."/>
            <person name="Berlin A."/>
            <person name="Borenstein D."/>
            <person name="Chen Z."/>
            <person name="Engels R."/>
            <person name="Freedman E."/>
            <person name="Gellesch M."/>
            <person name="Goldberg J."/>
            <person name="Griggs A."/>
            <person name="Gujja S."/>
            <person name="Heiman D."/>
            <person name="Hepburn T."/>
            <person name="Howarth C."/>
            <person name="Jen D."/>
            <person name="Larson L."/>
            <person name="Lewis B."/>
            <person name="Mehta T."/>
            <person name="Park D."/>
            <person name="Pearson M."/>
            <person name="Roberts A."/>
            <person name="Saif S."/>
            <person name="Shea T."/>
            <person name="Shenoy N."/>
            <person name="Sisk P."/>
            <person name="Stolte C."/>
            <person name="Sykes S."/>
            <person name="Walk T."/>
            <person name="White J."/>
            <person name="Yandava C."/>
            <person name="Klein B."/>
            <person name="McEwen J.G."/>
            <person name="Puccia R."/>
            <person name="Goldman G.H."/>
            <person name="Felipe M.S."/>
            <person name="Nino-Vega G."/>
            <person name="San-Blas G."/>
            <person name="Taylor J."/>
            <person name="Mendoza L."/>
            <person name="Galagan J."/>
            <person name="Nusbaum C."/>
            <person name="Birren B."/>
        </authorList>
    </citation>
    <scope>NUCLEOTIDE SEQUENCE</scope>
    <source>
        <strain evidence="1">G186AR</strain>
    </source>
</reference>
<name>C0NCY6_AJECG</name>
<dbReference type="GeneID" id="69033999"/>
<organism evidence="1 2">
    <name type="scientific">Ajellomyces capsulatus (strain G186AR / H82 / ATCC MYA-2454 / RMSCC 2432)</name>
    <name type="common">Darling's disease fungus</name>
    <name type="synonym">Histoplasma capsulatum</name>
    <dbReference type="NCBI Taxonomy" id="447093"/>
    <lineage>
        <taxon>Eukaryota</taxon>
        <taxon>Fungi</taxon>
        <taxon>Dikarya</taxon>
        <taxon>Ascomycota</taxon>
        <taxon>Pezizomycotina</taxon>
        <taxon>Eurotiomycetes</taxon>
        <taxon>Eurotiomycetidae</taxon>
        <taxon>Onygenales</taxon>
        <taxon>Ajellomycetaceae</taxon>
        <taxon>Histoplasma</taxon>
    </lineage>
</organism>
<dbReference type="EMBL" id="GG663363">
    <property type="protein sequence ID" value="EEH11527.1"/>
    <property type="molecule type" value="Genomic_DNA"/>
</dbReference>
<protein>
    <submittedName>
        <fullName evidence="1">Uncharacterized protein</fullName>
    </submittedName>
</protein>
<proteinExistence type="predicted"/>
<dbReference type="AlphaFoldDB" id="C0NCY6"/>
<dbReference type="Proteomes" id="UP000001631">
    <property type="component" value="Unassembled WGS sequence"/>
</dbReference>
<keyword evidence="2" id="KW-1185">Reference proteome</keyword>
<dbReference type="HOGENOM" id="CLU_2319672_0_0_1"/>